<dbReference type="OrthoDB" id="10524187at2759"/>
<accession>A0A2G5SQR2</accession>
<dbReference type="AlphaFoldDB" id="A0A2G5SQR2"/>
<feature type="region of interest" description="Disordered" evidence="1">
    <location>
        <begin position="161"/>
        <end position="189"/>
    </location>
</feature>
<dbReference type="Proteomes" id="UP000230233">
    <property type="component" value="Chromosome X"/>
</dbReference>
<feature type="compositionally biased region" description="Low complexity" evidence="1">
    <location>
        <begin position="230"/>
        <end position="242"/>
    </location>
</feature>
<evidence type="ECO:0000313" key="3">
    <source>
        <dbReference type="Proteomes" id="UP000230233"/>
    </source>
</evidence>
<organism evidence="2 3">
    <name type="scientific">Caenorhabditis nigoni</name>
    <dbReference type="NCBI Taxonomy" id="1611254"/>
    <lineage>
        <taxon>Eukaryota</taxon>
        <taxon>Metazoa</taxon>
        <taxon>Ecdysozoa</taxon>
        <taxon>Nematoda</taxon>
        <taxon>Chromadorea</taxon>
        <taxon>Rhabditida</taxon>
        <taxon>Rhabditina</taxon>
        <taxon>Rhabditomorpha</taxon>
        <taxon>Rhabditoidea</taxon>
        <taxon>Rhabditidae</taxon>
        <taxon>Peloderinae</taxon>
        <taxon>Caenorhabditis</taxon>
    </lineage>
</organism>
<keyword evidence="3" id="KW-1185">Reference proteome</keyword>
<gene>
    <name evidence="2" type="primary">Cnig_chr_X.g23566</name>
    <name evidence="2" type="ORF">B9Z55_023566</name>
</gene>
<feature type="region of interest" description="Disordered" evidence="1">
    <location>
        <begin position="230"/>
        <end position="250"/>
    </location>
</feature>
<evidence type="ECO:0000313" key="2">
    <source>
        <dbReference type="EMBL" id="PIC17263.1"/>
    </source>
</evidence>
<sequence>MARRLRPRPGAANAPAAKRACVPDPKPLIRLLESTPDANRRRRRNAEQALLEENALENFGLPFLVPSSCDRRYSLRNSGLQTIGISTAVVSRAEDKAAARATDPIQQMELGLGEVVSSGFGEATSTGPSSRQCRYPLRNSGLPTTEISTAGVPRAVDKAKNQPNVGEAQPTGPIQKVELGLGGAPSSGPSARELRYALRNAGLQADGFIIAGAPRAPQPEIAEYMVAQPAEPEARPARPIQPTGLRRAPPVQRPLQATGRDYRDLVARRIALDVEHFKNVNKEFEKHFERFRHLEMEYAWINLLSNKDRALLDKGHHEDVMPILRGNGISLEEASEFVKRRSELYEEIENDYIGSIFQRHRRESLADNKLLQLMIDECDTEEEFVQKTIHVVLPHSLIRKVWQTFGDALEM</sequence>
<name>A0A2G5SQR2_9PELO</name>
<evidence type="ECO:0000256" key="1">
    <source>
        <dbReference type="SAM" id="MobiDB-lite"/>
    </source>
</evidence>
<proteinExistence type="predicted"/>
<protein>
    <submittedName>
        <fullName evidence="2">Uncharacterized protein</fullName>
    </submittedName>
</protein>
<reference evidence="3" key="1">
    <citation type="submission" date="2017-10" db="EMBL/GenBank/DDBJ databases">
        <title>Rapid genome shrinkage in a self-fertile nematode reveals novel sperm competition proteins.</title>
        <authorList>
            <person name="Yin D."/>
            <person name="Schwarz E.M."/>
            <person name="Thomas C.G."/>
            <person name="Felde R.L."/>
            <person name="Korf I.F."/>
            <person name="Cutter A.D."/>
            <person name="Schartner C.M."/>
            <person name="Ralston E.J."/>
            <person name="Meyer B.J."/>
            <person name="Haag E.S."/>
        </authorList>
    </citation>
    <scope>NUCLEOTIDE SEQUENCE [LARGE SCALE GENOMIC DNA]</scope>
    <source>
        <strain evidence="3">JU1422</strain>
    </source>
</reference>
<dbReference type="EMBL" id="PDUG01000006">
    <property type="protein sequence ID" value="PIC17263.1"/>
    <property type="molecule type" value="Genomic_DNA"/>
</dbReference>
<comment type="caution">
    <text evidence="2">The sequence shown here is derived from an EMBL/GenBank/DDBJ whole genome shotgun (WGS) entry which is preliminary data.</text>
</comment>